<dbReference type="EMBL" id="JAAAMJ010000007">
    <property type="protein sequence ID" value="NDV87237.1"/>
    <property type="molecule type" value="Genomic_DNA"/>
</dbReference>
<gene>
    <name evidence="5" type="ORF">GTW51_11060</name>
</gene>
<accession>A0A6L9MHE3</accession>
<dbReference type="PANTHER" id="PTHR42756">
    <property type="entry name" value="TRANSCRIPTIONAL REGULATOR, MARR"/>
    <property type="match status" value="1"/>
</dbReference>
<dbReference type="SUPFAM" id="SSF46785">
    <property type="entry name" value="Winged helix' DNA-binding domain"/>
    <property type="match status" value="1"/>
</dbReference>
<dbReference type="Proteomes" id="UP000476332">
    <property type="component" value="Unassembled WGS sequence"/>
</dbReference>
<dbReference type="PROSITE" id="PS50995">
    <property type="entry name" value="HTH_MARR_2"/>
    <property type="match status" value="1"/>
</dbReference>
<dbReference type="InterPro" id="IPR036388">
    <property type="entry name" value="WH-like_DNA-bd_sf"/>
</dbReference>
<evidence type="ECO:0000256" key="3">
    <source>
        <dbReference type="ARBA" id="ARBA00023163"/>
    </source>
</evidence>
<evidence type="ECO:0000256" key="2">
    <source>
        <dbReference type="ARBA" id="ARBA00023125"/>
    </source>
</evidence>
<dbReference type="PANTHER" id="PTHR42756:SF1">
    <property type="entry name" value="TRANSCRIPTIONAL REPRESSOR OF EMRAB OPERON"/>
    <property type="match status" value="1"/>
</dbReference>
<name>A0A6L9MHE3_9HYPH</name>
<keyword evidence="2" id="KW-0238">DNA-binding</keyword>
<dbReference type="RefSeq" id="WP_163043990.1">
    <property type="nucleotide sequence ID" value="NZ_JAAAMJ010000007.1"/>
</dbReference>
<sequence>MSEQPSLGFLLIDAARLIRRRFEQESRDLSMTSAQLQIVARLAKNEGIGQAALAALLELEPMTVSRHVDRMVAAGLVDRRQDPNDRRARQLFTTERCRALIKPMRERAAAVFEDAQKGLSAAERRNLVFALETLIGNLSTIEAGESVRGAVREPSEVTS</sequence>
<dbReference type="SMART" id="SM00347">
    <property type="entry name" value="HTH_MARR"/>
    <property type="match status" value="1"/>
</dbReference>
<keyword evidence="3" id="KW-0804">Transcription</keyword>
<evidence type="ECO:0000259" key="4">
    <source>
        <dbReference type="PROSITE" id="PS50995"/>
    </source>
</evidence>
<reference evidence="5 6" key="1">
    <citation type="submission" date="2020-01" db="EMBL/GenBank/DDBJ databases">
        <title>Genomes of bacteria type strains.</title>
        <authorList>
            <person name="Chen J."/>
            <person name="Zhu S."/>
            <person name="Chen J."/>
        </authorList>
    </citation>
    <scope>NUCLEOTIDE SEQUENCE [LARGE SCALE GENOMIC DNA]</scope>
    <source>
        <strain evidence="5 6">KCTC 52919</strain>
    </source>
</reference>
<dbReference type="Pfam" id="PF01047">
    <property type="entry name" value="MarR"/>
    <property type="match status" value="1"/>
</dbReference>
<evidence type="ECO:0000313" key="6">
    <source>
        <dbReference type="Proteomes" id="UP000476332"/>
    </source>
</evidence>
<keyword evidence="6" id="KW-1185">Reference proteome</keyword>
<evidence type="ECO:0000256" key="1">
    <source>
        <dbReference type="ARBA" id="ARBA00023015"/>
    </source>
</evidence>
<proteinExistence type="predicted"/>
<dbReference type="InterPro" id="IPR036390">
    <property type="entry name" value="WH_DNA-bd_sf"/>
</dbReference>
<dbReference type="AlphaFoldDB" id="A0A6L9MHE3"/>
<organism evidence="5 6">
    <name type="scientific">Aurantimonas aggregata</name>
    <dbReference type="NCBI Taxonomy" id="2047720"/>
    <lineage>
        <taxon>Bacteria</taxon>
        <taxon>Pseudomonadati</taxon>
        <taxon>Pseudomonadota</taxon>
        <taxon>Alphaproteobacteria</taxon>
        <taxon>Hyphomicrobiales</taxon>
        <taxon>Aurantimonadaceae</taxon>
        <taxon>Aurantimonas</taxon>
    </lineage>
</organism>
<comment type="caution">
    <text evidence="5">The sequence shown here is derived from an EMBL/GenBank/DDBJ whole genome shotgun (WGS) entry which is preliminary data.</text>
</comment>
<dbReference type="PRINTS" id="PR00598">
    <property type="entry name" value="HTHMARR"/>
</dbReference>
<dbReference type="InterPro" id="IPR000835">
    <property type="entry name" value="HTH_MarR-typ"/>
</dbReference>
<dbReference type="GO" id="GO:0003700">
    <property type="term" value="F:DNA-binding transcription factor activity"/>
    <property type="evidence" value="ECO:0007669"/>
    <property type="project" value="InterPro"/>
</dbReference>
<keyword evidence="1" id="KW-0805">Transcription regulation</keyword>
<dbReference type="GO" id="GO:0003677">
    <property type="term" value="F:DNA binding"/>
    <property type="evidence" value="ECO:0007669"/>
    <property type="project" value="UniProtKB-KW"/>
</dbReference>
<protein>
    <submittedName>
        <fullName evidence="5">MarR family transcriptional regulator</fullName>
    </submittedName>
</protein>
<feature type="domain" description="HTH marR-type" evidence="4">
    <location>
        <begin position="4"/>
        <end position="136"/>
    </location>
</feature>
<evidence type="ECO:0000313" key="5">
    <source>
        <dbReference type="EMBL" id="NDV87237.1"/>
    </source>
</evidence>
<dbReference type="Gene3D" id="1.10.10.10">
    <property type="entry name" value="Winged helix-like DNA-binding domain superfamily/Winged helix DNA-binding domain"/>
    <property type="match status" value="1"/>
</dbReference>